<dbReference type="STRING" id="69.GLE_4588"/>
<sequence>MGVGRASGLGLWFRIAATAARGIGPEGPPTTALAWAGAMSCATKRHRRSRGDAVPCRYFVRAWR</sequence>
<evidence type="ECO:0000313" key="1">
    <source>
        <dbReference type="EMBL" id="ALN59929.1"/>
    </source>
</evidence>
<dbReference type="InterPro" id="IPR046116">
    <property type="entry name" value="DUF6053"/>
</dbReference>
<gene>
    <name evidence="1" type="ORF">GLE_4588</name>
</gene>
<dbReference type="KEGG" id="lez:GLE_4588"/>
<dbReference type="AlphaFoldDB" id="A0A0S2DNE1"/>
<name>A0A0S2DNE1_LYSEN</name>
<dbReference type="Proteomes" id="UP000061569">
    <property type="component" value="Chromosome"/>
</dbReference>
<dbReference type="EMBL" id="CP013140">
    <property type="protein sequence ID" value="ALN59929.1"/>
    <property type="molecule type" value="Genomic_DNA"/>
</dbReference>
<organism evidence="1 2">
    <name type="scientific">Lysobacter enzymogenes</name>
    <dbReference type="NCBI Taxonomy" id="69"/>
    <lineage>
        <taxon>Bacteria</taxon>
        <taxon>Pseudomonadati</taxon>
        <taxon>Pseudomonadota</taxon>
        <taxon>Gammaproteobacteria</taxon>
        <taxon>Lysobacterales</taxon>
        <taxon>Lysobacteraceae</taxon>
        <taxon>Lysobacter</taxon>
    </lineage>
</organism>
<reference evidence="1 2" key="1">
    <citation type="submission" date="2015-11" db="EMBL/GenBank/DDBJ databases">
        <title>Genome sequences of Lysobacter enzymogenes strain C3 and Lysobacter antibioticus ATCC 29479.</title>
        <authorList>
            <person name="Kobayashi D.Y."/>
        </authorList>
    </citation>
    <scope>NUCLEOTIDE SEQUENCE [LARGE SCALE GENOMIC DNA]</scope>
    <source>
        <strain evidence="1 2">C3</strain>
    </source>
</reference>
<protein>
    <submittedName>
        <fullName evidence="1">Uncharacterized protein</fullName>
    </submittedName>
</protein>
<proteinExistence type="predicted"/>
<dbReference type="Pfam" id="PF19523">
    <property type="entry name" value="DUF6053"/>
    <property type="match status" value="1"/>
</dbReference>
<evidence type="ECO:0000313" key="2">
    <source>
        <dbReference type="Proteomes" id="UP000061569"/>
    </source>
</evidence>
<accession>A0A0S2DNE1</accession>
<dbReference type="PATRIC" id="fig|69.6.peg.4524"/>